<comment type="caution">
    <text evidence="2">The sequence shown here is derived from an EMBL/GenBank/DDBJ whole genome shotgun (WGS) entry which is preliminary data.</text>
</comment>
<dbReference type="EMBL" id="BPLR01006116">
    <property type="protein sequence ID" value="GIY07473.1"/>
    <property type="molecule type" value="Genomic_DNA"/>
</dbReference>
<evidence type="ECO:0000256" key="1">
    <source>
        <dbReference type="SAM" id="MobiDB-lite"/>
    </source>
</evidence>
<dbReference type="AlphaFoldDB" id="A0AAV4QJ74"/>
<feature type="region of interest" description="Disordered" evidence="1">
    <location>
        <begin position="28"/>
        <end position="91"/>
    </location>
</feature>
<dbReference type="Proteomes" id="UP001054945">
    <property type="component" value="Unassembled WGS sequence"/>
</dbReference>
<feature type="compositionally biased region" description="Basic and acidic residues" evidence="1">
    <location>
        <begin position="51"/>
        <end position="69"/>
    </location>
</feature>
<protein>
    <submittedName>
        <fullName evidence="2">Uncharacterized protein</fullName>
    </submittedName>
</protein>
<keyword evidence="3" id="KW-1185">Reference proteome</keyword>
<evidence type="ECO:0000313" key="3">
    <source>
        <dbReference type="Proteomes" id="UP001054945"/>
    </source>
</evidence>
<accession>A0AAV4QJ74</accession>
<sequence length="91" mass="10530">MKLLLFNKRSKQLLREIMSAKLQASLQLRDEDTQGRHPRRRVLRAKPLSSKPKDQKLSLSSREDNFQEKKHPHPLPLPPATPFAEPRAKAT</sequence>
<reference evidence="2 3" key="1">
    <citation type="submission" date="2021-06" db="EMBL/GenBank/DDBJ databases">
        <title>Caerostris extrusa draft genome.</title>
        <authorList>
            <person name="Kono N."/>
            <person name="Arakawa K."/>
        </authorList>
    </citation>
    <scope>NUCLEOTIDE SEQUENCE [LARGE SCALE GENOMIC DNA]</scope>
</reference>
<proteinExistence type="predicted"/>
<organism evidence="2 3">
    <name type="scientific">Caerostris extrusa</name>
    <name type="common">Bark spider</name>
    <name type="synonym">Caerostris bankana</name>
    <dbReference type="NCBI Taxonomy" id="172846"/>
    <lineage>
        <taxon>Eukaryota</taxon>
        <taxon>Metazoa</taxon>
        <taxon>Ecdysozoa</taxon>
        <taxon>Arthropoda</taxon>
        <taxon>Chelicerata</taxon>
        <taxon>Arachnida</taxon>
        <taxon>Araneae</taxon>
        <taxon>Araneomorphae</taxon>
        <taxon>Entelegynae</taxon>
        <taxon>Araneoidea</taxon>
        <taxon>Araneidae</taxon>
        <taxon>Caerostris</taxon>
    </lineage>
</organism>
<evidence type="ECO:0000313" key="2">
    <source>
        <dbReference type="EMBL" id="GIY07473.1"/>
    </source>
</evidence>
<name>A0AAV4QJ74_CAEEX</name>
<gene>
    <name evidence="2" type="ORF">CEXT_422161</name>
</gene>